<dbReference type="EMBL" id="JBFSHR010000378">
    <property type="protein sequence ID" value="MEX6431176.1"/>
    <property type="molecule type" value="Genomic_DNA"/>
</dbReference>
<dbReference type="RefSeq" id="WP_369085156.1">
    <property type="nucleotide sequence ID" value="NZ_JBFSHR010000378.1"/>
</dbReference>
<evidence type="ECO:0000259" key="1">
    <source>
        <dbReference type="Pfam" id="PF03050"/>
    </source>
</evidence>
<name>A0ABV3Y6H8_9ACTN</name>
<organism evidence="2 3">
    <name type="scientific">Ferrimicrobium acidiphilum</name>
    <dbReference type="NCBI Taxonomy" id="121039"/>
    <lineage>
        <taxon>Bacteria</taxon>
        <taxon>Bacillati</taxon>
        <taxon>Actinomycetota</taxon>
        <taxon>Acidimicrobiia</taxon>
        <taxon>Acidimicrobiales</taxon>
        <taxon>Acidimicrobiaceae</taxon>
        <taxon>Ferrimicrobium</taxon>
    </lineage>
</organism>
<feature type="non-terminal residue" evidence="2">
    <location>
        <position position="81"/>
    </location>
</feature>
<evidence type="ECO:0000313" key="2">
    <source>
        <dbReference type="EMBL" id="MEX6431176.1"/>
    </source>
</evidence>
<feature type="domain" description="Transposase IS66 central" evidence="1">
    <location>
        <begin position="4"/>
        <end position="76"/>
    </location>
</feature>
<gene>
    <name evidence="2" type="ORF">AB6A68_15345</name>
</gene>
<reference evidence="2 3" key="1">
    <citation type="submission" date="2024-07" db="EMBL/GenBank/DDBJ databases">
        <title>Draft Genome Sequence of Ferrimicrobium acidiphilum Strain YE2023, Isolated from a Pulp of Bioleach Reactor.</title>
        <authorList>
            <person name="Elkina Y.A."/>
            <person name="Bulaeva A.G."/>
            <person name="Beletsky A.V."/>
            <person name="Mardanov A.V."/>
        </authorList>
    </citation>
    <scope>NUCLEOTIDE SEQUENCE [LARGE SCALE GENOMIC DNA]</scope>
    <source>
        <strain evidence="2 3">YE2023</strain>
    </source>
</reference>
<dbReference type="InterPro" id="IPR004291">
    <property type="entry name" value="Transposase_IS66_central"/>
</dbReference>
<comment type="caution">
    <text evidence="2">The sequence shown here is derived from an EMBL/GenBank/DDBJ whole genome shotgun (WGS) entry which is preliminary data.</text>
</comment>
<sequence length="81" mass="8906">MVGQHLPYARTAEVLRDMLATPVSTGAICAMVAEASKRVEPFIETLREGLSRAKVVHFDETGARVRGKLWWVHGASSELLT</sequence>
<protein>
    <submittedName>
        <fullName evidence="2">Transposase</fullName>
    </submittedName>
</protein>
<dbReference type="Pfam" id="PF03050">
    <property type="entry name" value="DDE_Tnp_IS66"/>
    <property type="match status" value="1"/>
</dbReference>
<dbReference type="Proteomes" id="UP001560267">
    <property type="component" value="Unassembled WGS sequence"/>
</dbReference>
<accession>A0ABV3Y6H8</accession>
<proteinExistence type="predicted"/>
<keyword evidence="3" id="KW-1185">Reference proteome</keyword>
<evidence type="ECO:0000313" key="3">
    <source>
        <dbReference type="Proteomes" id="UP001560267"/>
    </source>
</evidence>